<evidence type="ECO:0000256" key="1">
    <source>
        <dbReference type="SAM" id="SignalP"/>
    </source>
</evidence>
<reference evidence="2 3" key="1">
    <citation type="submission" date="2018-02" db="EMBL/GenBank/DDBJ databases">
        <title>Draft genome of wild Prunus yedoensis var. nudiflora.</title>
        <authorList>
            <person name="Baek S."/>
            <person name="Kim J.-H."/>
            <person name="Choi K."/>
            <person name="Kim G.-B."/>
            <person name="Cho A."/>
            <person name="Jang H."/>
            <person name="Shin C.-H."/>
            <person name="Yu H.-J."/>
            <person name="Mun J.-H."/>
        </authorList>
    </citation>
    <scope>NUCLEOTIDE SEQUENCE [LARGE SCALE GENOMIC DNA]</scope>
    <source>
        <strain evidence="3">cv. Jeju island</strain>
        <tissue evidence="2">Leaf</tissue>
    </source>
</reference>
<evidence type="ECO:0000313" key="3">
    <source>
        <dbReference type="Proteomes" id="UP000250321"/>
    </source>
</evidence>
<evidence type="ECO:0000313" key="2">
    <source>
        <dbReference type="EMBL" id="PQP99169.1"/>
    </source>
</evidence>
<feature type="signal peptide" evidence="1">
    <location>
        <begin position="1"/>
        <end position="22"/>
    </location>
</feature>
<keyword evidence="1" id="KW-0732">Signal</keyword>
<keyword evidence="3" id="KW-1185">Reference proteome</keyword>
<organism evidence="2 3">
    <name type="scientific">Prunus yedoensis var. nudiflora</name>
    <dbReference type="NCBI Taxonomy" id="2094558"/>
    <lineage>
        <taxon>Eukaryota</taxon>
        <taxon>Viridiplantae</taxon>
        <taxon>Streptophyta</taxon>
        <taxon>Embryophyta</taxon>
        <taxon>Tracheophyta</taxon>
        <taxon>Spermatophyta</taxon>
        <taxon>Magnoliopsida</taxon>
        <taxon>eudicotyledons</taxon>
        <taxon>Gunneridae</taxon>
        <taxon>Pentapetalae</taxon>
        <taxon>rosids</taxon>
        <taxon>fabids</taxon>
        <taxon>Rosales</taxon>
        <taxon>Rosaceae</taxon>
        <taxon>Amygdaloideae</taxon>
        <taxon>Amygdaleae</taxon>
        <taxon>Prunus</taxon>
    </lineage>
</organism>
<dbReference type="AlphaFoldDB" id="A0A314Y1I6"/>
<feature type="chain" id="PRO_5016426619" description="Secreted protein" evidence="1">
    <location>
        <begin position="23"/>
        <end position="89"/>
    </location>
</feature>
<gene>
    <name evidence="2" type="ORF">Pyn_36693</name>
</gene>
<comment type="caution">
    <text evidence="2">The sequence shown here is derived from an EMBL/GenBank/DDBJ whole genome shotgun (WGS) entry which is preliminary data.</text>
</comment>
<accession>A0A314Y1I6</accession>
<evidence type="ECO:0008006" key="4">
    <source>
        <dbReference type="Google" id="ProtNLM"/>
    </source>
</evidence>
<dbReference type="Proteomes" id="UP000250321">
    <property type="component" value="Unassembled WGS sequence"/>
</dbReference>
<protein>
    <recommendedName>
        <fullName evidence="4">Secreted protein</fullName>
    </recommendedName>
</protein>
<dbReference type="EMBL" id="PJQY01001840">
    <property type="protein sequence ID" value="PQP99169.1"/>
    <property type="molecule type" value="Genomic_DNA"/>
</dbReference>
<name>A0A314Y1I6_PRUYE</name>
<sequence>MRTHFSLAAVIISAAINPPSSTIGPCFSCGSSTTTSYFGCCKHPSSHQPPSSAIGPFFSCWSSTTTSCFGCCKHPNSHQPPSSIITPTS</sequence>
<proteinExistence type="predicted"/>